<accession>A0ABS1V581</accession>
<protein>
    <submittedName>
        <fullName evidence="1">Uncharacterized protein</fullName>
    </submittedName>
</protein>
<keyword evidence="2" id="KW-1185">Reference proteome</keyword>
<organism evidence="1 2">
    <name type="scientific">Belnapia mucosa</name>
    <dbReference type="NCBI Taxonomy" id="2804532"/>
    <lineage>
        <taxon>Bacteria</taxon>
        <taxon>Pseudomonadati</taxon>
        <taxon>Pseudomonadota</taxon>
        <taxon>Alphaproteobacteria</taxon>
        <taxon>Acetobacterales</taxon>
        <taxon>Roseomonadaceae</taxon>
        <taxon>Belnapia</taxon>
    </lineage>
</organism>
<dbReference type="PROSITE" id="PS51257">
    <property type="entry name" value="PROKAR_LIPOPROTEIN"/>
    <property type="match status" value="1"/>
</dbReference>
<dbReference type="Proteomes" id="UP000606490">
    <property type="component" value="Unassembled WGS sequence"/>
</dbReference>
<evidence type="ECO:0000313" key="2">
    <source>
        <dbReference type="Proteomes" id="UP000606490"/>
    </source>
</evidence>
<sequence length="412" mass="44428">MRIRLLAFAFLVPLVGLAGCSLGGTIAEHSIAYNGTMQAATDTLLVTNILRARDGAPLHFSTIGAIHGSFNLSAGLGYDLSQSAGATQPALLAASNPSFDIGPLDRQEFARGLLRPIDPVLLRLLSDRGLPDQLLLYLLVSKFDEGPGGRFVVNDPRARHPLDEAARRACAEAGAAARPPCDPFQSVVDNLTRFGPLRFNGYTRLIPLGPPLSRAEASAPERLAMLKETGVSLRRLGNGWQLYRAVNQLVICVPGRPGSAPPFTALALDNEPPQVSPMTQEGDPCNADEVADRPIPAGHAAAKGLAWYLRSVDELLHYLGAVQRREEEGAEYRVSVPLGAGRQGRPRLFRLWQAQPARPHIAVDYAGQRWFVAAQDDAEDQTLRVLALTTQLLNLQKSAGEIPSSGTLRLVR</sequence>
<proteinExistence type="predicted"/>
<evidence type="ECO:0000313" key="1">
    <source>
        <dbReference type="EMBL" id="MBL6456826.1"/>
    </source>
</evidence>
<comment type="caution">
    <text evidence="1">The sequence shown here is derived from an EMBL/GenBank/DDBJ whole genome shotgun (WGS) entry which is preliminary data.</text>
</comment>
<gene>
    <name evidence="1" type="ORF">JMJ55_15925</name>
</gene>
<reference evidence="1 2" key="1">
    <citation type="submission" date="2021-01" db="EMBL/GenBank/DDBJ databases">
        <title>Belnapia mucosa sp. nov. and Belnapia arida sp. nov., isolated from the Tabernas Desert (Almeria, Spain).</title>
        <authorList>
            <person name="Molina-Menor E."/>
            <person name="Vidal-Verdu A."/>
            <person name="Calonge A."/>
            <person name="Satari L."/>
            <person name="Pereto Magraner J."/>
            <person name="Porcar Miralles M."/>
        </authorList>
    </citation>
    <scope>NUCLEOTIDE SEQUENCE [LARGE SCALE GENOMIC DNA]</scope>
    <source>
        <strain evidence="1 2">T6</strain>
    </source>
</reference>
<dbReference type="EMBL" id="JAEUXJ010000006">
    <property type="protein sequence ID" value="MBL6456826.1"/>
    <property type="molecule type" value="Genomic_DNA"/>
</dbReference>
<dbReference type="RefSeq" id="WP_202826566.1">
    <property type="nucleotide sequence ID" value="NZ_JAEUXJ010000006.1"/>
</dbReference>
<name>A0ABS1V581_9PROT</name>